<reference evidence="1 2" key="1">
    <citation type="journal article" date="2014" name="Genome Announc.">
        <title>Draft genome sequence of the pathogenic fungus Scedosporium apiospermum.</title>
        <authorList>
            <person name="Vandeputte P."/>
            <person name="Ghamrawi S."/>
            <person name="Rechenmann M."/>
            <person name="Iltis A."/>
            <person name="Giraud S."/>
            <person name="Fleury M."/>
            <person name="Thornton C."/>
            <person name="Delhaes L."/>
            <person name="Meyer W."/>
            <person name="Papon N."/>
            <person name="Bouchara J.P."/>
        </authorList>
    </citation>
    <scope>NUCLEOTIDE SEQUENCE [LARGE SCALE GENOMIC DNA]</scope>
    <source>
        <strain evidence="1 2">IHEM 14462</strain>
    </source>
</reference>
<dbReference type="GeneID" id="27721517"/>
<sequence>MTSLESKLTTHGFKFRNWPGPGEQAAAQFGLSHAVIVPANTRTVIIGGQVGVRDDGTVPSDLAEEVAEAFDHVERALKAAGLGDDAWEHVYSMTTYEVEKDGQGIAGIVVPIARKYLKATRPAWTGITLGNVGMNNWIRLLYSPSLTAESTQPSPDSSLGHFPRYATPIRASEFNSPATQIRVFQHNYDNLGKMDLNVEKPQNDDEARLAMLGQKQEMGRHFNVWSLIFLAFCTSAFLRGHE</sequence>
<dbReference type="SUPFAM" id="SSF55298">
    <property type="entry name" value="YjgF-like"/>
    <property type="match status" value="1"/>
</dbReference>
<dbReference type="InterPro" id="IPR035959">
    <property type="entry name" value="RutC-like_sf"/>
</dbReference>
<comment type="caution">
    <text evidence="1">The sequence shown here is derived from an EMBL/GenBank/DDBJ whole genome shotgun (WGS) entry which is preliminary data.</text>
</comment>
<dbReference type="Proteomes" id="UP000028545">
    <property type="component" value="Unassembled WGS sequence"/>
</dbReference>
<evidence type="ECO:0000313" key="2">
    <source>
        <dbReference type="Proteomes" id="UP000028545"/>
    </source>
</evidence>
<dbReference type="RefSeq" id="XP_016644837.1">
    <property type="nucleotide sequence ID" value="XM_016785461.1"/>
</dbReference>
<name>A0A084GCH6_PSEDA</name>
<proteinExistence type="predicted"/>
<accession>A0A084GCH6</accession>
<gene>
    <name evidence="1" type="ORF">SAPIO_CDS2445</name>
</gene>
<dbReference type="HOGENOM" id="CLU_1147748_0_0_1"/>
<dbReference type="Gene3D" id="3.30.1330.40">
    <property type="entry name" value="RutC-like"/>
    <property type="match status" value="1"/>
</dbReference>
<evidence type="ECO:0000313" key="1">
    <source>
        <dbReference type="EMBL" id="KEZ45038.1"/>
    </source>
</evidence>
<dbReference type="VEuPathDB" id="FungiDB:SAPIO_CDS2445"/>
<dbReference type="EMBL" id="JOWA01000086">
    <property type="protein sequence ID" value="KEZ45038.1"/>
    <property type="molecule type" value="Genomic_DNA"/>
</dbReference>
<dbReference type="AlphaFoldDB" id="A0A084GCH6"/>
<dbReference type="KEGG" id="sapo:SAPIO_CDS2445"/>
<protein>
    <submittedName>
        <fullName evidence="1">Uncharacterized protein</fullName>
    </submittedName>
</protein>
<dbReference type="OrthoDB" id="309640at2759"/>
<organism evidence="1 2">
    <name type="scientific">Pseudallescheria apiosperma</name>
    <name type="common">Scedosporium apiospermum</name>
    <dbReference type="NCBI Taxonomy" id="563466"/>
    <lineage>
        <taxon>Eukaryota</taxon>
        <taxon>Fungi</taxon>
        <taxon>Dikarya</taxon>
        <taxon>Ascomycota</taxon>
        <taxon>Pezizomycotina</taxon>
        <taxon>Sordariomycetes</taxon>
        <taxon>Hypocreomycetidae</taxon>
        <taxon>Microascales</taxon>
        <taxon>Microascaceae</taxon>
        <taxon>Scedosporium</taxon>
    </lineage>
</organism>
<keyword evidence="2" id="KW-1185">Reference proteome</keyword>